<dbReference type="EMBL" id="OZ034813">
    <property type="protein sequence ID" value="CAL1357437.1"/>
    <property type="molecule type" value="Genomic_DNA"/>
</dbReference>
<gene>
    <name evidence="1" type="ORF">LTRI10_LOCUS5070</name>
</gene>
<sequence>MRFWPWGMELKTAYHTGSSRIPGEEIWGESGYFKMEMGKNICGKLTSYCAYYDDCNVIPFNVVLLPMDSFWVGIDKD</sequence>
<dbReference type="Proteomes" id="UP001497516">
    <property type="component" value="Chromosome 1"/>
</dbReference>
<evidence type="ECO:0000313" key="1">
    <source>
        <dbReference type="EMBL" id="CAL1357437.1"/>
    </source>
</evidence>
<proteinExistence type="predicted"/>
<dbReference type="SUPFAM" id="SSF54001">
    <property type="entry name" value="Cysteine proteinases"/>
    <property type="match status" value="1"/>
</dbReference>
<dbReference type="AlphaFoldDB" id="A0AAV2CNF5"/>
<keyword evidence="2" id="KW-1185">Reference proteome</keyword>
<protein>
    <submittedName>
        <fullName evidence="1">Uncharacterized protein</fullName>
    </submittedName>
</protein>
<name>A0AAV2CNF5_9ROSI</name>
<evidence type="ECO:0000313" key="2">
    <source>
        <dbReference type="Proteomes" id="UP001497516"/>
    </source>
</evidence>
<accession>A0AAV2CNF5</accession>
<dbReference type="InterPro" id="IPR038765">
    <property type="entry name" value="Papain-like_cys_pep_sf"/>
</dbReference>
<reference evidence="1 2" key="1">
    <citation type="submission" date="2024-04" db="EMBL/GenBank/DDBJ databases">
        <authorList>
            <person name="Fracassetti M."/>
        </authorList>
    </citation>
    <scope>NUCLEOTIDE SEQUENCE [LARGE SCALE GENOMIC DNA]</scope>
</reference>
<organism evidence="1 2">
    <name type="scientific">Linum trigynum</name>
    <dbReference type="NCBI Taxonomy" id="586398"/>
    <lineage>
        <taxon>Eukaryota</taxon>
        <taxon>Viridiplantae</taxon>
        <taxon>Streptophyta</taxon>
        <taxon>Embryophyta</taxon>
        <taxon>Tracheophyta</taxon>
        <taxon>Spermatophyta</taxon>
        <taxon>Magnoliopsida</taxon>
        <taxon>eudicotyledons</taxon>
        <taxon>Gunneridae</taxon>
        <taxon>Pentapetalae</taxon>
        <taxon>rosids</taxon>
        <taxon>fabids</taxon>
        <taxon>Malpighiales</taxon>
        <taxon>Linaceae</taxon>
        <taxon>Linum</taxon>
    </lineage>
</organism>